<comment type="caution">
    <text evidence="2">The sequence shown here is derived from an EMBL/GenBank/DDBJ whole genome shotgun (WGS) entry which is preliminary data.</text>
</comment>
<evidence type="ECO:0000256" key="1">
    <source>
        <dbReference type="SAM" id="MobiDB-lite"/>
    </source>
</evidence>
<evidence type="ECO:0000313" key="3">
    <source>
        <dbReference type="Proteomes" id="UP001595778"/>
    </source>
</evidence>
<evidence type="ECO:0000313" key="2">
    <source>
        <dbReference type="EMBL" id="MFC4397334.1"/>
    </source>
</evidence>
<dbReference type="RefSeq" id="WP_286400931.1">
    <property type="nucleotide sequence ID" value="NZ_JBHSDQ010000006.1"/>
</dbReference>
<accession>A0ABV8WKQ0</accession>
<proteinExistence type="predicted"/>
<dbReference type="EMBL" id="JBHSDQ010000006">
    <property type="protein sequence ID" value="MFC4397334.1"/>
    <property type="molecule type" value="Genomic_DNA"/>
</dbReference>
<sequence length="331" mass="36672">MHLISAQDLRRTTGDTRSLSRRYAQGELVRVRKGVYAEKRAWVSLPPWERYVQTVRAVDLELPQPTFCLHTAAVIWDLELLAVPAYIHVSGATRGHTGRRKPTTSAARDRSGQTGIEHITAYGIHRHFANGAAVQRGGLLVTPLAETVIGVISKEDFTAGVVLADHAISSRRVSGPPVSKDELFQAASPIPSAARRHWVAQVLDFASPQSESAGESLSRAQMHLLGFPAPMLQAKFLQEGSLLARTDFFWPKYRLIGEFDGDAKYLNDEYLGTRTARQAVLAEKKREDRLRAAGFRVVRWDWATASNPVRFAACLRQAGLPSSRSRQPGTR</sequence>
<name>A0ABV8WKQ0_9MICC</name>
<evidence type="ECO:0008006" key="4">
    <source>
        <dbReference type="Google" id="ProtNLM"/>
    </source>
</evidence>
<gene>
    <name evidence="2" type="ORF">ACFO0G_14630</name>
</gene>
<dbReference type="Proteomes" id="UP001595778">
    <property type="component" value="Unassembled WGS sequence"/>
</dbReference>
<protein>
    <recommendedName>
        <fullName evidence="4">Type IV toxin-antitoxin system AbiEi family antitoxin domain-containing protein</fullName>
    </recommendedName>
</protein>
<reference evidence="3" key="1">
    <citation type="journal article" date="2019" name="Int. J. Syst. Evol. Microbiol.">
        <title>The Global Catalogue of Microorganisms (GCM) 10K type strain sequencing project: providing services to taxonomists for standard genome sequencing and annotation.</title>
        <authorList>
            <consortium name="The Broad Institute Genomics Platform"/>
            <consortium name="The Broad Institute Genome Sequencing Center for Infectious Disease"/>
            <person name="Wu L."/>
            <person name="Ma J."/>
        </authorList>
    </citation>
    <scope>NUCLEOTIDE SEQUENCE [LARGE SCALE GENOMIC DNA]</scope>
    <source>
        <strain evidence="3">PJ61</strain>
    </source>
</reference>
<feature type="region of interest" description="Disordered" evidence="1">
    <location>
        <begin position="93"/>
        <end position="112"/>
    </location>
</feature>
<organism evidence="2 3">
    <name type="scientific">Arthrobacter sedimenti</name>
    <dbReference type="NCBI Taxonomy" id="2694931"/>
    <lineage>
        <taxon>Bacteria</taxon>
        <taxon>Bacillati</taxon>
        <taxon>Actinomycetota</taxon>
        <taxon>Actinomycetes</taxon>
        <taxon>Micrococcales</taxon>
        <taxon>Micrococcaceae</taxon>
        <taxon>Arthrobacter</taxon>
    </lineage>
</organism>
<keyword evidence="3" id="KW-1185">Reference proteome</keyword>